<organism evidence="1 2">
    <name type="scientific">Pseudaminobacter salicylatoxidans</name>
    <dbReference type="NCBI Taxonomy" id="93369"/>
    <lineage>
        <taxon>Bacteria</taxon>
        <taxon>Pseudomonadati</taxon>
        <taxon>Pseudomonadota</taxon>
        <taxon>Alphaproteobacteria</taxon>
        <taxon>Hyphomicrobiales</taxon>
        <taxon>Phyllobacteriaceae</taxon>
        <taxon>Pseudaminobacter</taxon>
    </lineage>
</organism>
<evidence type="ECO:0000313" key="2">
    <source>
        <dbReference type="Proteomes" id="UP000245396"/>
    </source>
</evidence>
<dbReference type="Proteomes" id="UP000245396">
    <property type="component" value="Unassembled WGS sequence"/>
</dbReference>
<dbReference type="EMBL" id="QGGG01000021">
    <property type="protein sequence ID" value="PWJ75288.1"/>
    <property type="molecule type" value="Genomic_DNA"/>
</dbReference>
<protein>
    <recommendedName>
        <fullName evidence="3">Phage tail assembly chaperone</fullName>
    </recommendedName>
</protein>
<evidence type="ECO:0008006" key="3">
    <source>
        <dbReference type="Google" id="ProtNLM"/>
    </source>
</evidence>
<name>A0A316BPC4_PSESE</name>
<reference evidence="1 2" key="1">
    <citation type="submission" date="2018-05" db="EMBL/GenBank/DDBJ databases">
        <title>Genomic Encyclopedia of Type Strains, Phase IV (KMG-IV): sequencing the most valuable type-strain genomes for metagenomic binning, comparative biology and taxonomic classification.</title>
        <authorList>
            <person name="Goeker M."/>
        </authorList>
    </citation>
    <scope>NUCLEOTIDE SEQUENCE [LARGE SCALE GENOMIC DNA]</scope>
    <source>
        <strain evidence="1 2">DSM 6986</strain>
    </source>
</reference>
<dbReference type="RefSeq" id="WP_109614630.1">
    <property type="nucleotide sequence ID" value="NZ_QGGG01000021.1"/>
</dbReference>
<dbReference type="AlphaFoldDB" id="A0A316BPC4"/>
<proteinExistence type="predicted"/>
<gene>
    <name evidence="1" type="ORF">C7441_12171</name>
</gene>
<dbReference type="OrthoDB" id="7582980at2"/>
<sequence length="49" mass="5733">MGWRPPEFWAATLSEFFDAVDAFNDMHRDPKEVEAPSEDEMAKLLERYG</sequence>
<evidence type="ECO:0000313" key="1">
    <source>
        <dbReference type="EMBL" id="PWJ75288.1"/>
    </source>
</evidence>
<keyword evidence="2" id="KW-1185">Reference proteome</keyword>
<accession>A0A316BPC4</accession>
<comment type="caution">
    <text evidence="1">The sequence shown here is derived from an EMBL/GenBank/DDBJ whole genome shotgun (WGS) entry which is preliminary data.</text>
</comment>